<feature type="domain" description="C2" evidence="2">
    <location>
        <begin position="247"/>
        <end position="389"/>
    </location>
</feature>
<dbReference type="GeneTree" id="ENSGT00390000009595"/>
<evidence type="ECO:0000313" key="4">
    <source>
        <dbReference type="Proteomes" id="UP000694388"/>
    </source>
</evidence>
<dbReference type="InterPro" id="IPR035892">
    <property type="entry name" value="C2_domain_sf"/>
</dbReference>
<dbReference type="SUPFAM" id="SSF49562">
    <property type="entry name" value="C2 domain (Calcium/lipid-binding domain, CaLB)"/>
    <property type="match status" value="1"/>
</dbReference>
<dbReference type="Pfam" id="PF00168">
    <property type="entry name" value="C2"/>
    <property type="match status" value="1"/>
</dbReference>
<name>A0A8C4Q1N2_EPTBU</name>
<accession>A0A8C4Q1N2</accession>
<dbReference type="Gene3D" id="2.60.40.150">
    <property type="entry name" value="C2 domain"/>
    <property type="match status" value="1"/>
</dbReference>
<evidence type="ECO:0000313" key="3">
    <source>
        <dbReference type="Ensembl" id="ENSEBUP00000008668.1"/>
    </source>
</evidence>
<dbReference type="PROSITE" id="PS50004">
    <property type="entry name" value="C2"/>
    <property type="match status" value="1"/>
</dbReference>
<dbReference type="SMART" id="SM00239">
    <property type="entry name" value="C2"/>
    <property type="match status" value="1"/>
</dbReference>
<dbReference type="Ensembl" id="ENSEBUT00000009176.1">
    <property type="protein sequence ID" value="ENSEBUP00000008668.1"/>
    <property type="gene ID" value="ENSEBUG00000005590.1"/>
</dbReference>
<dbReference type="Proteomes" id="UP000694388">
    <property type="component" value="Unplaced"/>
</dbReference>
<reference evidence="3" key="1">
    <citation type="submission" date="2025-08" db="UniProtKB">
        <authorList>
            <consortium name="Ensembl"/>
        </authorList>
    </citation>
    <scope>IDENTIFICATION</scope>
</reference>
<feature type="compositionally biased region" description="Basic and acidic residues" evidence="1">
    <location>
        <begin position="148"/>
        <end position="167"/>
    </location>
</feature>
<protein>
    <recommendedName>
        <fullName evidence="2">C2 domain-containing protein</fullName>
    </recommendedName>
</protein>
<reference evidence="3" key="2">
    <citation type="submission" date="2025-09" db="UniProtKB">
        <authorList>
            <consortium name="Ensembl"/>
        </authorList>
    </citation>
    <scope>IDENTIFICATION</scope>
</reference>
<evidence type="ECO:0000256" key="1">
    <source>
        <dbReference type="SAM" id="MobiDB-lite"/>
    </source>
</evidence>
<dbReference type="InterPro" id="IPR039725">
    <property type="entry name" value="CC2D1A/B"/>
</dbReference>
<sequence>MARRRTQPSYGTTTKVHFLGTTGREQVQQQTLQKYRESSAQQKHRHRKAGAIQTQHSYAYNHTQSNEHGHADNYNFPLAYGYDPSRGHNDGHKYGNNPGHNHISHYRQDVGHNQGRRGDDHNPRGNNESYRQMEQRRAMVGQEQVDKLAKALKPDSSRENSSHERYTRHLGKRLHSTPLISKHTRDQYSLLAETLAQQSKRCEMYAKRFEYMGNMAESSRLSLLGKDSLRLLHWLKQAQDLGQPVPEHGFLDDTFNIIKVFPNMSKSDLILTVVSATDLQPPSGVSAANINPFVKIEFPFPSAAEPQRAKTNVMKNTCSPEFNESFKLSIDRTARDLRYRVQSTAIVFDVYHKSHCRAGGTLFQGDRLLGTAQLPLAQLETECDLLESLPFLKDAHGPKGMKERHPKQPYAKLLVRLRIREPLRGLEVQRLVERWLYLDAIQLQILFQGLKLNLKPVM</sequence>
<dbReference type="PANTHER" id="PTHR13076">
    <property type="entry name" value="COILED-COIL AND C2 DOMAIN-CONTAINING PROTEIN 1-LIKE"/>
    <property type="match status" value="1"/>
</dbReference>
<dbReference type="GO" id="GO:0001227">
    <property type="term" value="F:DNA-binding transcription repressor activity, RNA polymerase II-specific"/>
    <property type="evidence" value="ECO:0007669"/>
    <property type="project" value="InterPro"/>
</dbReference>
<proteinExistence type="predicted"/>
<organism evidence="3 4">
    <name type="scientific">Eptatretus burgeri</name>
    <name type="common">Inshore hagfish</name>
    <dbReference type="NCBI Taxonomy" id="7764"/>
    <lineage>
        <taxon>Eukaryota</taxon>
        <taxon>Metazoa</taxon>
        <taxon>Chordata</taxon>
        <taxon>Craniata</taxon>
        <taxon>Vertebrata</taxon>
        <taxon>Cyclostomata</taxon>
        <taxon>Myxini</taxon>
        <taxon>Myxiniformes</taxon>
        <taxon>Myxinidae</taxon>
        <taxon>Eptatretinae</taxon>
        <taxon>Eptatretus</taxon>
    </lineage>
</organism>
<dbReference type="InterPro" id="IPR000008">
    <property type="entry name" value="C2_dom"/>
</dbReference>
<dbReference type="AlphaFoldDB" id="A0A8C4Q1N2"/>
<keyword evidence="4" id="KW-1185">Reference proteome</keyword>
<feature type="region of interest" description="Disordered" evidence="1">
    <location>
        <begin position="148"/>
        <end position="170"/>
    </location>
</feature>
<feature type="region of interest" description="Disordered" evidence="1">
    <location>
        <begin position="85"/>
        <end position="128"/>
    </location>
</feature>
<feature type="compositionally biased region" description="Basic and acidic residues" evidence="1">
    <location>
        <begin position="106"/>
        <end position="123"/>
    </location>
</feature>
<evidence type="ECO:0000259" key="2">
    <source>
        <dbReference type="PROSITE" id="PS50004"/>
    </source>
</evidence>
<dbReference type="PANTHER" id="PTHR13076:SF9">
    <property type="entry name" value="COILED-COIL AND C2 DOMAIN-CONTAINING PROTEIN 1-LIKE"/>
    <property type="match status" value="1"/>
</dbReference>